<accession>A0ABM1W4A6</accession>
<proteinExistence type="predicted"/>
<keyword evidence="1" id="KW-1185">Reference proteome</keyword>
<evidence type="ECO:0000313" key="2">
    <source>
        <dbReference type="RefSeq" id="XP_035829499.1"/>
    </source>
</evidence>
<dbReference type="InterPro" id="IPR009091">
    <property type="entry name" value="RCC1/BLIP-II"/>
</dbReference>
<name>A0ABM1W4A6_APLCA</name>
<protein>
    <submittedName>
        <fullName evidence="2">Uncharacterized protein LOC118479034</fullName>
    </submittedName>
</protein>
<dbReference type="RefSeq" id="XP_035829499.1">
    <property type="nucleotide sequence ID" value="XM_035973606.1"/>
</dbReference>
<organism evidence="1 2">
    <name type="scientific">Aplysia californica</name>
    <name type="common">California sea hare</name>
    <dbReference type="NCBI Taxonomy" id="6500"/>
    <lineage>
        <taxon>Eukaryota</taxon>
        <taxon>Metazoa</taxon>
        <taxon>Spiralia</taxon>
        <taxon>Lophotrochozoa</taxon>
        <taxon>Mollusca</taxon>
        <taxon>Gastropoda</taxon>
        <taxon>Heterobranchia</taxon>
        <taxon>Euthyneura</taxon>
        <taxon>Tectipleura</taxon>
        <taxon>Aplysiida</taxon>
        <taxon>Aplysioidea</taxon>
        <taxon>Aplysiidae</taxon>
        <taxon>Aplysia</taxon>
    </lineage>
</organism>
<dbReference type="Proteomes" id="UP000694888">
    <property type="component" value="Unplaced"/>
</dbReference>
<sequence length="173" mass="18694">MMQTAEDDVNNNSLKFDCDTFSVTSPTMPSPGNNEGDRLDCEDINSARHVSSNTQIASAAKHPTQHCMDVPDGEAQQLQKSVKLGRALTSWGCGEFGQHGHDVTGNLDFRAGDITHHSYLGRIKLAACGSSHTIVVTGMLTTVLCLNLILKRVLYSVTAQYAHSEYPSSLTLA</sequence>
<dbReference type="SUPFAM" id="SSF50985">
    <property type="entry name" value="RCC1/BLIP-II"/>
    <property type="match status" value="1"/>
</dbReference>
<evidence type="ECO:0000313" key="1">
    <source>
        <dbReference type="Proteomes" id="UP000694888"/>
    </source>
</evidence>
<dbReference type="GeneID" id="118479034"/>
<reference evidence="2" key="1">
    <citation type="submission" date="2025-08" db="UniProtKB">
        <authorList>
            <consortium name="RefSeq"/>
        </authorList>
    </citation>
    <scope>IDENTIFICATION</scope>
</reference>
<gene>
    <name evidence="2" type="primary">LOC118479034</name>
</gene>